<dbReference type="EMBL" id="JALGBH010000002">
    <property type="protein sequence ID" value="MCJ0743234.1"/>
    <property type="molecule type" value="Genomic_DNA"/>
</dbReference>
<evidence type="ECO:0000313" key="1">
    <source>
        <dbReference type="EMBL" id="MCJ0743234.1"/>
    </source>
</evidence>
<comment type="caution">
    <text evidence="1">The sequence shown here is derived from an EMBL/GenBank/DDBJ whole genome shotgun (WGS) entry which is preliminary data.</text>
</comment>
<dbReference type="Pfam" id="PF13376">
    <property type="entry name" value="OmdA"/>
    <property type="match status" value="1"/>
</dbReference>
<accession>A0ABS9ZY73</accession>
<name>A0ABS9ZY73_9SPHI</name>
<keyword evidence="2" id="KW-1185">Reference proteome</keyword>
<sequence length="218" mass="24795">MENKLLKKLQIKPGYCVSIINEQHSVNFGVVPTDVSFNNQFISSADAFFIFATNRKELYQQLEKVAPSINEKTICWLIYPKSKSGIATDLNLMQNWEGLKNYKVEPCASAAIDETWTALRVRKEGQSKKSGLANEDIQKSEYGDYIDVTSKTVRLPPYLLEALTTHPTALSFFESLSYSNKKEYVLWILSAKQEKTRDERIGKTVEKLLSGKKNPSEK</sequence>
<dbReference type="Proteomes" id="UP001165460">
    <property type="component" value="Unassembled WGS sequence"/>
</dbReference>
<reference evidence="1" key="1">
    <citation type="submission" date="2022-03" db="EMBL/GenBank/DDBJ databases">
        <authorList>
            <person name="Woo C.Y."/>
        </authorList>
    </citation>
    <scope>NUCLEOTIDE SEQUENCE</scope>
    <source>
        <strain evidence="1">CYS-01</strain>
    </source>
</reference>
<gene>
    <name evidence="1" type="ORF">MMF97_10960</name>
</gene>
<protein>
    <submittedName>
        <fullName evidence="1">YdeI/OmpD-associated family protein</fullName>
    </submittedName>
</protein>
<evidence type="ECO:0000313" key="2">
    <source>
        <dbReference type="Proteomes" id="UP001165460"/>
    </source>
</evidence>
<organism evidence="1 2">
    <name type="scientific">Pedobacter montanisoli</name>
    <dbReference type="NCBI Taxonomy" id="2923277"/>
    <lineage>
        <taxon>Bacteria</taxon>
        <taxon>Pseudomonadati</taxon>
        <taxon>Bacteroidota</taxon>
        <taxon>Sphingobacteriia</taxon>
        <taxon>Sphingobacteriales</taxon>
        <taxon>Sphingobacteriaceae</taxon>
        <taxon>Pedobacter</taxon>
    </lineage>
</organism>
<proteinExistence type="predicted"/>
<dbReference type="RefSeq" id="WP_243362346.1">
    <property type="nucleotide sequence ID" value="NZ_JALGBH010000002.1"/>
</dbReference>